<evidence type="ECO:0000313" key="3">
    <source>
        <dbReference type="Proteomes" id="UP000823941"/>
    </source>
</evidence>
<sequence>MEVRICECVPEGAPPPPPPAPRRPRADVSAPPLHQRAWLPSVASKACLGRGSTRQRVAPRCKHVGLGPGSDLVPPSMRVCAVTVLAALALAEPSPWRERERGLARARPLHDLFDDAPPPHDKERRRARAWTKRTPHIPTEIASQMMLRAARSARPYDVPQIVHECPCVGPGARGAGGCLMSPPGPGADSRHSQPSQAVTAATV</sequence>
<feature type="region of interest" description="Disordered" evidence="1">
    <location>
        <begin position="179"/>
        <end position="203"/>
    </location>
</feature>
<organism evidence="2 3">
    <name type="scientific">Plutella xylostella</name>
    <name type="common">Diamondback moth</name>
    <name type="synonym">Plutella maculipennis</name>
    <dbReference type="NCBI Taxonomy" id="51655"/>
    <lineage>
        <taxon>Eukaryota</taxon>
        <taxon>Metazoa</taxon>
        <taxon>Ecdysozoa</taxon>
        <taxon>Arthropoda</taxon>
        <taxon>Hexapoda</taxon>
        <taxon>Insecta</taxon>
        <taxon>Pterygota</taxon>
        <taxon>Neoptera</taxon>
        <taxon>Endopterygota</taxon>
        <taxon>Lepidoptera</taxon>
        <taxon>Glossata</taxon>
        <taxon>Ditrysia</taxon>
        <taxon>Yponomeutoidea</taxon>
        <taxon>Plutellidae</taxon>
        <taxon>Plutella</taxon>
    </lineage>
</organism>
<feature type="compositionally biased region" description="Polar residues" evidence="1">
    <location>
        <begin position="192"/>
        <end position="203"/>
    </location>
</feature>
<protein>
    <submittedName>
        <fullName evidence="2">Uncharacterized protein</fullName>
    </submittedName>
</protein>
<feature type="region of interest" description="Disordered" evidence="1">
    <location>
        <begin position="9"/>
        <end position="30"/>
    </location>
</feature>
<keyword evidence="3" id="KW-1185">Reference proteome</keyword>
<proteinExistence type="predicted"/>
<evidence type="ECO:0000256" key="1">
    <source>
        <dbReference type="SAM" id="MobiDB-lite"/>
    </source>
</evidence>
<feature type="region of interest" description="Disordered" evidence="1">
    <location>
        <begin position="110"/>
        <end position="131"/>
    </location>
</feature>
<accession>A0ABQ7Q1I3</accession>
<gene>
    <name evidence="2" type="ORF">JYU34_017501</name>
</gene>
<comment type="caution">
    <text evidence="2">The sequence shown here is derived from an EMBL/GenBank/DDBJ whole genome shotgun (WGS) entry which is preliminary data.</text>
</comment>
<dbReference type="EMBL" id="JAHIBW010000023">
    <property type="protein sequence ID" value="KAG7299026.1"/>
    <property type="molecule type" value="Genomic_DNA"/>
</dbReference>
<name>A0ABQ7Q1I3_PLUXY</name>
<feature type="compositionally biased region" description="Pro residues" evidence="1">
    <location>
        <begin position="12"/>
        <end position="21"/>
    </location>
</feature>
<reference evidence="2 3" key="1">
    <citation type="submission" date="2021-06" db="EMBL/GenBank/DDBJ databases">
        <title>A haploid diamondback moth (Plutella xylostella L.) genome assembly resolves 31 chromosomes and identifies a diamide resistance mutation.</title>
        <authorList>
            <person name="Ward C.M."/>
            <person name="Perry K.D."/>
            <person name="Baker G."/>
            <person name="Powis K."/>
            <person name="Heckel D.G."/>
            <person name="Baxter S.W."/>
        </authorList>
    </citation>
    <scope>NUCLEOTIDE SEQUENCE [LARGE SCALE GENOMIC DNA]</scope>
    <source>
        <strain evidence="2 3">LV</strain>
        <tissue evidence="2">Single pupa</tissue>
    </source>
</reference>
<feature type="compositionally biased region" description="Basic and acidic residues" evidence="1">
    <location>
        <begin position="110"/>
        <end position="124"/>
    </location>
</feature>
<dbReference type="Proteomes" id="UP000823941">
    <property type="component" value="Chromosome 23"/>
</dbReference>
<evidence type="ECO:0000313" key="2">
    <source>
        <dbReference type="EMBL" id="KAG7299026.1"/>
    </source>
</evidence>